<dbReference type="Gene3D" id="1.20.120.520">
    <property type="entry name" value="nmb1532 protein domain like"/>
    <property type="match status" value="1"/>
</dbReference>
<dbReference type="PANTHER" id="PTHR23501:SF187">
    <property type="entry name" value="MAJOR FACILITATOR SUPERFAMILY (MFS) PROFILE DOMAIN-CONTAINING PROTEIN"/>
    <property type="match status" value="1"/>
</dbReference>
<dbReference type="EMBL" id="BAUL01000190">
    <property type="protein sequence ID" value="GAD97233.1"/>
    <property type="molecule type" value="Genomic_DNA"/>
</dbReference>
<feature type="transmembrane region" description="Helical" evidence="9">
    <location>
        <begin position="572"/>
        <end position="589"/>
    </location>
</feature>
<feature type="compositionally biased region" description="Basic and acidic residues" evidence="8">
    <location>
        <begin position="772"/>
        <end position="804"/>
    </location>
</feature>
<feature type="transmembrane region" description="Helical" evidence="9">
    <location>
        <begin position="493"/>
        <end position="512"/>
    </location>
</feature>
<evidence type="ECO:0000256" key="8">
    <source>
        <dbReference type="SAM" id="MobiDB-lite"/>
    </source>
</evidence>
<accession>V5FYQ4</accession>
<feature type="transmembrane region" description="Helical" evidence="9">
    <location>
        <begin position="601"/>
        <end position="618"/>
    </location>
</feature>
<dbReference type="SUPFAM" id="SSF103473">
    <property type="entry name" value="MFS general substrate transporter"/>
    <property type="match status" value="1"/>
</dbReference>
<feature type="compositionally biased region" description="Basic and acidic residues" evidence="8">
    <location>
        <begin position="246"/>
        <end position="261"/>
    </location>
</feature>
<evidence type="ECO:0000313" key="12">
    <source>
        <dbReference type="Proteomes" id="UP000018001"/>
    </source>
</evidence>
<evidence type="ECO:0000256" key="2">
    <source>
        <dbReference type="ARBA" id="ARBA00008335"/>
    </source>
</evidence>
<keyword evidence="6 9" id="KW-0472">Membrane</keyword>
<dbReference type="GO" id="GO:0005886">
    <property type="term" value="C:plasma membrane"/>
    <property type="evidence" value="ECO:0007669"/>
    <property type="project" value="TreeGrafter"/>
</dbReference>
<feature type="transmembrane region" description="Helical" evidence="9">
    <location>
        <begin position="339"/>
        <end position="364"/>
    </location>
</feature>
<organism evidence="11 12">
    <name type="scientific">Byssochlamys spectabilis (strain No. 5 / NBRC 109023)</name>
    <name type="common">Paecilomyces variotii</name>
    <dbReference type="NCBI Taxonomy" id="1356009"/>
    <lineage>
        <taxon>Eukaryota</taxon>
        <taxon>Fungi</taxon>
        <taxon>Dikarya</taxon>
        <taxon>Ascomycota</taxon>
        <taxon>Pezizomycotina</taxon>
        <taxon>Eurotiomycetes</taxon>
        <taxon>Eurotiomycetidae</taxon>
        <taxon>Eurotiales</taxon>
        <taxon>Thermoascaceae</taxon>
        <taxon>Paecilomyces</taxon>
    </lineage>
</organism>
<dbReference type="GO" id="GO:0022857">
    <property type="term" value="F:transmembrane transporter activity"/>
    <property type="evidence" value="ECO:0007669"/>
    <property type="project" value="InterPro"/>
</dbReference>
<feature type="transmembrane region" description="Helical" evidence="9">
    <location>
        <begin position="396"/>
        <end position="419"/>
    </location>
</feature>
<comment type="caution">
    <text evidence="11">The sequence shown here is derived from an EMBL/GenBank/DDBJ whole genome shotgun (WGS) entry which is preliminary data.</text>
</comment>
<dbReference type="PRINTS" id="PR01036">
    <property type="entry name" value="TCRTETB"/>
</dbReference>
<dbReference type="CDD" id="cd12108">
    <property type="entry name" value="Hr-like"/>
    <property type="match status" value="1"/>
</dbReference>
<feature type="transmembrane region" description="Helical" evidence="9">
    <location>
        <begin position="270"/>
        <end position="295"/>
    </location>
</feature>
<keyword evidence="12" id="KW-1185">Reference proteome</keyword>
<sequence>MSTKQWADGPWELIETPSKTLDVAKEHPAVYIANEMAFAHNAMLRGINSIYRQAPNVQESQDIADFLFFVKSWAGWVSHHHVLEEEQMFPGFEKIIGKDGFLEGNVNQHHAFQPALKKLLAYGSDTKPEQYDAAKLVAIVEELGPALRQHLSDEIPSLMSMQPYDGPALLKVYKECEAEAGKQDKNVVPPMALGLRDVTFQGGNNWPVMPPLSEWFPVPQGTFSELLEDSHSSDHHNPATVTSAIEARDSESRDSSDTEKPLHTKHSLSFWLVFFSLCLLSFTSALDGSIITTALPKVTAAIGGDAQYVWIANSFTIAQTAIQPLCAQLCDIFGRRVPLLVSIVLFVLGSGIAGGANSVAMLIAGRTVQGLGSGGIYILVDLIVCDLVSQRERGKYLGIVLSMAAVGAILGPVVGGALADADWRWVFYINLPIAGTCLVVMWLFLRVTYVRAPTWKHALLRIDWFGNALFIASIISLLLGLVFGGTIYPWSSYRTLVPLLLGIAGWIGFHIYETRCREPCMPPRLFTTRNSFLGFILAFDAAMLMQWVIYFLPIYFQAIKRRTPLISGVDLLPYNAFLLTAAMVAGGVMSKTGSYRPLQAAGFALLALGIGLLALLKYTSSRALWVIFQMIASIGQGFLATTILPVIQAALPSSDTARATGTYAFLRSFGFIWGVTASAIVFNAEFDKHASLITDSTVRTSLLNGNAYGAAGSSTTRALVGVIRDQVLEVYRLALKTVWEVAMAFALVGFVACIAMRHIDLRTEVETEFGLEENKNKKDDEEIGVRAGGTEKAKDAVPEQDQTR</sequence>
<dbReference type="Pfam" id="PF01814">
    <property type="entry name" value="Hemerythrin"/>
    <property type="match status" value="1"/>
</dbReference>
<dbReference type="eggNOG" id="KOG0254">
    <property type="taxonomic scope" value="Eukaryota"/>
</dbReference>
<evidence type="ECO:0000256" key="3">
    <source>
        <dbReference type="ARBA" id="ARBA00022448"/>
    </source>
</evidence>
<evidence type="ECO:0000259" key="10">
    <source>
        <dbReference type="PROSITE" id="PS50850"/>
    </source>
</evidence>
<dbReference type="Gene3D" id="1.20.1250.20">
    <property type="entry name" value="MFS general substrate transporter like domains"/>
    <property type="match status" value="1"/>
</dbReference>
<feature type="compositionally biased region" description="Basic and acidic residues" evidence="8">
    <location>
        <begin position="228"/>
        <end position="237"/>
    </location>
</feature>
<evidence type="ECO:0000256" key="5">
    <source>
        <dbReference type="ARBA" id="ARBA00022989"/>
    </source>
</evidence>
<feature type="region of interest" description="Disordered" evidence="8">
    <location>
        <begin position="228"/>
        <end position="261"/>
    </location>
</feature>
<dbReference type="Proteomes" id="UP000018001">
    <property type="component" value="Unassembled WGS sequence"/>
</dbReference>
<dbReference type="HOGENOM" id="CLU_000960_22_0_1"/>
<proteinExistence type="inferred from homology"/>
<gene>
    <name evidence="11" type="ORF">PVAR5_5906</name>
</gene>
<dbReference type="GO" id="GO:0016740">
    <property type="term" value="F:transferase activity"/>
    <property type="evidence" value="ECO:0007669"/>
    <property type="project" value="UniProtKB-KW"/>
</dbReference>
<feature type="transmembrane region" description="Helical" evidence="9">
    <location>
        <begin position="370"/>
        <end position="389"/>
    </location>
</feature>
<feature type="transmembrane region" description="Helical" evidence="9">
    <location>
        <begin position="737"/>
        <end position="756"/>
    </location>
</feature>
<evidence type="ECO:0000313" key="11">
    <source>
        <dbReference type="EMBL" id="GAD97233.1"/>
    </source>
</evidence>
<dbReference type="PANTHER" id="PTHR23501">
    <property type="entry name" value="MAJOR FACILITATOR SUPERFAMILY"/>
    <property type="match status" value="1"/>
</dbReference>
<feature type="transmembrane region" description="Helical" evidence="9">
    <location>
        <begin position="465"/>
        <end position="487"/>
    </location>
</feature>
<feature type="transmembrane region" description="Helical" evidence="9">
    <location>
        <begin position="532"/>
        <end position="552"/>
    </location>
</feature>
<dbReference type="CDD" id="cd17502">
    <property type="entry name" value="MFS_Azr1_MDR_like"/>
    <property type="match status" value="1"/>
</dbReference>
<dbReference type="AlphaFoldDB" id="V5FYQ4"/>
<keyword evidence="11" id="KW-0808">Transferase</keyword>
<name>V5FYQ4_BYSSN</name>
<feature type="transmembrane region" description="Helical" evidence="9">
    <location>
        <begin position="663"/>
        <end position="682"/>
    </location>
</feature>
<feature type="domain" description="Major facilitator superfamily (MFS) profile" evidence="10">
    <location>
        <begin position="273"/>
        <end position="764"/>
    </location>
</feature>
<evidence type="ECO:0000256" key="7">
    <source>
        <dbReference type="ARBA" id="ARBA00023180"/>
    </source>
</evidence>
<dbReference type="InterPro" id="IPR011701">
    <property type="entry name" value="MFS"/>
</dbReference>
<evidence type="ECO:0000256" key="4">
    <source>
        <dbReference type="ARBA" id="ARBA00022692"/>
    </source>
</evidence>
<dbReference type="InParanoid" id="V5FYQ4"/>
<dbReference type="PROSITE" id="PS50850">
    <property type="entry name" value="MFS"/>
    <property type="match status" value="1"/>
</dbReference>
<feature type="transmembrane region" description="Helical" evidence="9">
    <location>
        <begin position="624"/>
        <end position="651"/>
    </location>
</feature>
<dbReference type="Pfam" id="PF07690">
    <property type="entry name" value="MFS_1"/>
    <property type="match status" value="1"/>
</dbReference>
<protein>
    <submittedName>
        <fullName evidence="11">Macrolide phosphotransferase k</fullName>
    </submittedName>
</protein>
<evidence type="ECO:0000256" key="6">
    <source>
        <dbReference type="ARBA" id="ARBA00023136"/>
    </source>
</evidence>
<keyword evidence="7" id="KW-0325">Glycoprotein</keyword>
<dbReference type="OrthoDB" id="10021397at2759"/>
<comment type="similarity">
    <text evidence="2">Belongs to the major facilitator superfamily.</text>
</comment>
<feature type="transmembrane region" description="Helical" evidence="9">
    <location>
        <begin position="425"/>
        <end position="445"/>
    </location>
</feature>
<keyword evidence="5 9" id="KW-1133">Transmembrane helix</keyword>
<feature type="region of interest" description="Disordered" evidence="8">
    <location>
        <begin position="770"/>
        <end position="804"/>
    </location>
</feature>
<comment type="subcellular location">
    <subcellularLocation>
        <location evidence="1">Membrane</location>
        <topology evidence="1">Multi-pass membrane protein</topology>
    </subcellularLocation>
</comment>
<evidence type="ECO:0000256" key="1">
    <source>
        <dbReference type="ARBA" id="ARBA00004141"/>
    </source>
</evidence>
<dbReference type="InterPro" id="IPR012312">
    <property type="entry name" value="Hemerythrin-like"/>
</dbReference>
<keyword evidence="3" id="KW-0813">Transport</keyword>
<evidence type="ECO:0000256" key="9">
    <source>
        <dbReference type="SAM" id="Phobius"/>
    </source>
</evidence>
<reference evidence="12" key="1">
    <citation type="journal article" date="2014" name="Genome Announc.">
        <title>Draft genome sequence of the formaldehyde-resistant fungus Byssochlamys spectabilis No. 5 (anamorph Paecilomyces variotii No. 5) (NBRC109023).</title>
        <authorList>
            <person name="Oka T."/>
            <person name="Ekino K."/>
            <person name="Fukuda K."/>
            <person name="Nomura Y."/>
        </authorList>
    </citation>
    <scope>NUCLEOTIDE SEQUENCE [LARGE SCALE GENOMIC DNA]</scope>
    <source>
        <strain evidence="12">No. 5 / NBRC 109023</strain>
    </source>
</reference>
<dbReference type="InterPro" id="IPR020846">
    <property type="entry name" value="MFS_dom"/>
</dbReference>
<dbReference type="InterPro" id="IPR036259">
    <property type="entry name" value="MFS_trans_sf"/>
</dbReference>
<dbReference type="FunCoup" id="V5FYQ4">
    <property type="interactions" value="33"/>
</dbReference>
<keyword evidence="4 9" id="KW-0812">Transmembrane</keyword>